<accession>A0A9Q3GUX5</accession>
<name>A0A9Q3GUX5_9BASI</name>
<evidence type="ECO:0000313" key="2">
    <source>
        <dbReference type="EMBL" id="MBW0479605.1"/>
    </source>
</evidence>
<gene>
    <name evidence="2" type="ORF">O181_019320</name>
</gene>
<feature type="domain" description="Retrovirus-related Pol polyprotein from transposon TNT 1-94-like beta-barrel" evidence="1">
    <location>
        <begin position="17"/>
        <end position="95"/>
    </location>
</feature>
<dbReference type="EMBL" id="AVOT02005653">
    <property type="protein sequence ID" value="MBW0479605.1"/>
    <property type="molecule type" value="Genomic_DNA"/>
</dbReference>
<dbReference type="Pfam" id="PF22936">
    <property type="entry name" value="Pol_BBD"/>
    <property type="match status" value="1"/>
</dbReference>
<keyword evidence="3" id="KW-1185">Reference proteome</keyword>
<protein>
    <recommendedName>
        <fullName evidence="1">Retrovirus-related Pol polyprotein from transposon TNT 1-94-like beta-barrel domain-containing protein</fullName>
    </recommendedName>
</protein>
<organism evidence="2 3">
    <name type="scientific">Austropuccinia psidii MF-1</name>
    <dbReference type="NCBI Taxonomy" id="1389203"/>
    <lineage>
        <taxon>Eukaryota</taxon>
        <taxon>Fungi</taxon>
        <taxon>Dikarya</taxon>
        <taxon>Basidiomycota</taxon>
        <taxon>Pucciniomycotina</taxon>
        <taxon>Pucciniomycetes</taxon>
        <taxon>Pucciniales</taxon>
        <taxon>Sphaerophragmiaceae</taxon>
        <taxon>Austropuccinia</taxon>
    </lineage>
</organism>
<proteinExistence type="predicted"/>
<dbReference type="Proteomes" id="UP000765509">
    <property type="component" value="Unassembled WGS sequence"/>
</dbReference>
<sequence length="167" mass="18958">MTRVHTCFRKDNELTVVLDTGTSNHMFNERCFFANLKYVTKNMPISTGCDKSMLSETETGTAKVLDRNGAMWTLKDCLYIPGLTANLIALSQLAEEIKIKRLGKNSEVYLNKETKPEFVCNVTSGILETIIAMSRDVKCLNTVNLNWHDRLGHMYDQGIKKFLPAFK</sequence>
<evidence type="ECO:0000259" key="1">
    <source>
        <dbReference type="Pfam" id="PF22936"/>
    </source>
</evidence>
<evidence type="ECO:0000313" key="3">
    <source>
        <dbReference type="Proteomes" id="UP000765509"/>
    </source>
</evidence>
<dbReference type="AlphaFoldDB" id="A0A9Q3GUX5"/>
<reference evidence="2" key="1">
    <citation type="submission" date="2021-03" db="EMBL/GenBank/DDBJ databases">
        <title>Draft genome sequence of rust myrtle Austropuccinia psidii MF-1, a brazilian biotype.</title>
        <authorList>
            <person name="Quecine M.C."/>
            <person name="Pachon D.M.R."/>
            <person name="Bonatelli M.L."/>
            <person name="Correr F.H."/>
            <person name="Franceschini L.M."/>
            <person name="Leite T.F."/>
            <person name="Margarido G.R.A."/>
            <person name="Almeida C.A."/>
            <person name="Ferrarezi J.A."/>
            <person name="Labate C.A."/>
        </authorList>
    </citation>
    <scope>NUCLEOTIDE SEQUENCE</scope>
    <source>
        <strain evidence="2">MF-1</strain>
    </source>
</reference>
<dbReference type="OrthoDB" id="5598729at2759"/>
<comment type="caution">
    <text evidence="2">The sequence shown here is derived from an EMBL/GenBank/DDBJ whole genome shotgun (WGS) entry which is preliminary data.</text>
</comment>
<dbReference type="InterPro" id="IPR054722">
    <property type="entry name" value="PolX-like_BBD"/>
</dbReference>